<evidence type="ECO:0000256" key="7">
    <source>
        <dbReference type="ARBA" id="ARBA00022989"/>
    </source>
</evidence>
<name>A0A554RVA7_9ACTN</name>
<dbReference type="Pfam" id="PF00083">
    <property type="entry name" value="Sugar_tr"/>
    <property type="match status" value="1"/>
</dbReference>
<keyword evidence="7 11" id="KW-1133">Transmembrane helix</keyword>
<feature type="transmembrane region" description="Helical" evidence="11">
    <location>
        <begin position="28"/>
        <end position="47"/>
    </location>
</feature>
<dbReference type="Pfam" id="PF07690">
    <property type="entry name" value="MFS_1"/>
    <property type="match status" value="1"/>
</dbReference>
<keyword evidence="8 11" id="KW-0472">Membrane</keyword>
<feature type="domain" description="Major facilitator superfamily (MFS) profile" evidence="12">
    <location>
        <begin position="16"/>
        <end position="428"/>
    </location>
</feature>
<evidence type="ECO:0000256" key="4">
    <source>
        <dbReference type="ARBA" id="ARBA00022475"/>
    </source>
</evidence>
<dbReference type="InterPro" id="IPR020846">
    <property type="entry name" value="MFS_dom"/>
</dbReference>
<gene>
    <name evidence="13" type="ORF">FNM00_15160</name>
</gene>
<evidence type="ECO:0000256" key="1">
    <source>
        <dbReference type="ARBA" id="ARBA00004651"/>
    </source>
</evidence>
<proteinExistence type="inferred from homology"/>
<feature type="transmembrane region" description="Helical" evidence="11">
    <location>
        <begin position="374"/>
        <end position="397"/>
    </location>
</feature>
<feature type="transmembrane region" description="Helical" evidence="11">
    <location>
        <begin position="154"/>
        <end position="177"/>
    </location>
</feature>
<keyword evidence="14" id="KW-1185">Reference proteome</keyword>
<dbReference type="GO" id="GO:0015293">
    <property type="term" value="F:symporter activity"/>
    <property type="evidence" value="ECO:0007669"/>
    <property type="project" value="UniProtKB-KW"/>
</dbReference>
<evidence type="ECO:0000256" key="5">
    <source>
        <dbReference type="ARBA" id="ARBA00022692"/>
    </source>
</evidence>
<feature type="transmembrane region" description="Helical" evidence="11">
    <location>
        <begin position="189"/>
        <end position="208"/>
    </location>
</feature>
<dbReference type="FunFam" id="1.20.1250.20:FF:000001">
    <property type="entry name" value="Dicarboxylate MFS transporter"/>
    <property type="match status" value="1"/>
</dbReference>
<evidence type="ECO:0000256" key="6">
    <source>
        <dbReference type="ARBA" id="ARBA00022847"/>
    </source>
</evidence>
<comment type="subcellular location">
    <subcellularLocation>
        <location evidence="1">Cell membrane</location>
        <topology evidence="1">Multi-pass membrane protein</topology>
    </subcellularLocation>
</comment>
<keyword evidence="4" id="KW-1003">Cell membrane</keyword>
<dbReference type="EMBL" id="VLNT01000016">
    <property type="protein sequence ID" value="TSD57990.1"/>
    <property type="molecule type" value="Genomic_DNA"/>
</dbReference>
<dbReference type="OrthoDB" id="9066401at2"/>
<feature type="transmembrane region" description="Helical" evidence="11">
    <location>
        <begin position="334"/>
        <end position="353"/>
    </location>
</feature>
<evidence type="ECO:0000259" key="12">
    <source>
        <dbReference type="PROSITE" id="PS50850"/>
    </source>
</evidence>
<evidence type="ECO:0000313" key="14">
    <source>
        <dbReference type="Proteomes" id="UP000316988"/>
    </source>
</evidence>
<keyword evidence="6" id="KW-0769">Symport</keyword>
<evidence type="ECO:0000256" key="8">
    <source>
        <dbReference type="ARBA" id="ARBA00023136"/>
    </source>
</evidence>
<feature type="transmembrane region" description="Helical" evidence="11">
    <location>
        <begin position="278"/>
        <end position="300"/>
    </location>
</feature>
<keyword evidence="5 11" id="KW-0812">Transmembrane</keyword>
<keyword evidence="3" id="KW-0813">Transport</keyword>
<evidence type="ECO:0000256" key="10">
    <source>
        <dbReference type="ARBA" id="ARBA00039918"/>
    </source>
</evidence>
<evidence type="ECO:0000256" key="11">
    <source>
        <dbReference type="SAM" id="Phobius"/>
    </source>
</evidence>
<feature type="transmembrane region" description="Helical" evidence="11">
    <location>
        <begin position="53"/>
        <end position="76"/>
    </location>
</feature>
<feature type="transmembrane region" description="Helical" evidence="11">
    <location>
        <begin position="88"/>
        <end position="107"/>
    </location>
</feature>
<dbReference type="GO" id="GO:0005886">
    <property type="term" value="C:plasma membrane"/>
    <property type="evidence" value="ECO:0007669"/>
    <property type="project" value="UniProtKB-SubCell"/>
</dbReference>
<reference evidence="13 14" key="1">
    <citation type="submission" date="2019-07" db="EMBL/GenBank/DDBJ databases">
        <authorList>
            <person name="Zhao L.H."/>
        </authorList>
    </citation>
    <scope>NUCLEOTIDE SEQUENCE [LARGE SCALE GENOMIC DNA]</scope>
    <source>
        <strain evidence="13 14">Co35</strain>
    </source>
</reference>
<organism evidence="13 14">
    <name type="scientific">Aeromicrobium piscarium</name>
    <dbReference type="NCBI Taxonomy" id="2590901"/>
    <lineage>
        <taxon>Bacteria</taxon>
        <taxon>Bacillati</taxon>
        <taxon>Actinomycetota</taxon>
        <taxon>Actinomycetes</taxon>
        <taxon>Propionibacteriales</taxon>
        <taxon>Nocardioidaceae</taxon>
        <taxon>Aeromicrobium</taxon>
    </lineage>
</organism>
<accession>A0A554RVA7</accession>
<sequence length="444" mass="47377">MTQSATPPPRNSVKKVALGSFVGTTIEWYDFFLYGTAAALVFSPLFFPDVSPAVGLIASFATYAVGFLARPLGALVGGHVGDRVGRKAMLVASLLIMGVSTTLIGVLPTYGQVGIWAPIMLLVLRLAQGFGVGGEWGGAALMSVESAPADKRGFYGSFTQIGVSGGMLLATGIFMLTRMSMSHQAFLSWGWRLPFLLSGVLVLVGFIIRAKLHEPESFQQMKDDNTLATNPLADVVKNEQRAVWLTAGMRMSQNAIYYLLTTFGIAYIARSVGDESNIGLNSVLIASAVGLVSVPIWAALSDRVGRRPLYLFGTVTSALFVGPFFLLADTGNPVLITLAMVIGLNVFHDAMYGPQAAFFSEMFSTGVRYSGASMGYQFGAVLSGGFAPLIATSLLAANNGRPWFVVIYFLFLSLITGVCAYLAPETNRHDIDEVSTSRGHAARV</sequence>
<dbReference type="CDD" id="cd17369">
    <property type="entry name" value="MFS_ShiA_like"/>
    <property type="match status" value="1"/>
</dbReference>
<feature type="transmembrane region" description="Helical" evidence="11">
    <location>
        <begin position="309"/>
        <end position="328"/>
    </location>
</feature>
<evidence type="ECO:0000256" key="2">
    <source>
        <dbReference type="ARBA" id="ARBA00008240"/>
    </source>
</evidence>
<comment type="similarity">
    <text evidence="2">Belongs to the major facilitator superfamily. Metabolite:H+ Symporter (MHS) family (TC 2.A.1.6) family.</text>
</comment>
<dbReference type="AlphaFoldDB" id="A0A554RVA7"/>
<dbReference type="PANTHER" id="PTHR43045">
    <property type="entry name" value="SHIKIMATE TRANSPORTER"/>
    <property type="match status" value="1"/>
</dbReference>
<evidence type="ECO:0000256" key="3">
    <source>
        <dbReference type="ARBA" id="ARBA00022448"/>
    </source>
</evidence>
<evidence type="ECO:0000313" key="13">
    <source>
        <dbReference type="EMBL" id="TSD57990.1"/>
    </source>
</evidence>
<comment type="function">
    <text evidence="9">May be a proton symporter involved in the uptake of osmolytes such as proline and glycine betaine.</text>
</comment>
<feature type="transmembrane region" description="Helical" evidence="11">
    <location>
        <begin position="403"/>
        <end position="423"/>
    </location>
</feature>
<evidence type="ECO:0000256" key="9">
    <source>
        <dbReference type="ARBA" id="ARBA00037295"/>
    </source>
</evidence>
<dbReference type="Proteomes" id="UP000316988">
    <property type="component" value="Unassembled WGS sequence"/>
</dbReference>
<protein>
    <recommendedName>
        <fullName evidence="10">Putative proline/betaine transporter</fullName>
    </recommendedName>
</protein>
<comment type="caution">
    <text evidence="13">The sequence shown here is derived from an EMBL/GenBank/DDBJ whole genome shotgun (WGS) entry which is preliminary data.</text>
</comment>
<dbReference type="PROSITE" id="PS50850">
    <property type="entry name" value="MFS"/>
    <property type="match status" value="1"/>
</dbReference>
<feature type="transmembrane region" description="Helical" evidence="11">
    <location>
        <begin position="255"/>
        <end position="272"/>
    </location>
</feature>
<dbReference type="PANTHER" id="PTHR43045:SF1">
    <property type="entry name" value="SHIKIMATE TRANSPORTER"/>
    <property type="match status" value="1"/>
</dbReference>
<dbReference type="SUPFAM" id="SSF103473">
    <property type="entry name" value="MFS general substrate transporter"/>
    <property type="match status" value="1"/>
</dbReference>
<dbReference type="InterPro" id="IPR005828">
    <property type="entry name" value="MFS_sugar_transport-like"/>
</dbReference>
<dbReference type="InterPro" id="IPR011701">
    <property type="entry name" value="MFS"/>
</dbReference>
<dbReference type="InterPro" id="IPR036259">
    <property type="entry name" value="MFS_trans_sf"/>
</dbReference>
<dbReference type="Gene3D" id="1.20.1250.20">
    <property type="entry name" value="MFS general substrate transporter like domains"/>
    <property type="match status" value="2"/>
</dbReference>